<feature type="compositionally biased region" description="Basic and acidic residues" evidence="1">
    <location>
        <begin position="42"/>
        <end position="51"/>
    </location>
</feature>
<sequence>MATISELTGGRPPRRHGGNAPEVISGRVADQQTAGGTRHAAGGREERHHSV</sequence>
<reference evidence="2" key="1">
    <citation type="submission" date="2020-07" db="EMBL/GenBank/DDBJ databases">
        <authorList>
            <person name="Tarantini F.S."/>
            <person name="Hong K.W."/>
            <person name="Chan K.G."/>
        </authorList>
    </citation>
    <scope>NUCLEOTIDE SEQUENCE</scope>
    <source>
        <strain evidence="2">32-07</strain>
    </source>
</reference>
<evidence type="ECO:0000256" key="1">
    <source>
        <dbReference type="SAM" id="MobiDB-lite"/>
    </source>
</evidence>
<keyword evidence="3" id="KW-1185">Reference proteome</keyword>
<dbReference type="EMBL" id="CP059572">
    <property type="protein sequence ID" value="QXJ23898.1"/>
    <property type="molecule type" value="Genomic_DNA"/>
</dbReference>
<evidence type="ECO:0000313" key="3">
    <source>
        <dbReference type="Proteomes" id="UP001049518"/>
    </source>
</evidence>
<name>A0ABX8QZ52_9ACTN</name>
<protein>
    <submittedName>
        <fullName evidence="2">Uncharacterized protein</fullName>
    </submittedName>
</protein>
<evidence type="ECO:0000313" key="2">
    <source>
        <dbReference type="EMBL" id="QXJ23898.1"/>
    </source>
</evidence>
<organism evidence="2 3">
    <name type="scientific">Actinomadura graeca</name>
    <dbReference type="NCBI Taxonomy" id="2750812"/>
    <lineage>
        <taxon>Bacteria</taxon>
        <taxon>Bacillati</taxon>
        <taxon>Actinomycetota</taxon>
        <taxon>Actinomycetes</taxon>
        <taxon>Streptosporangiales</taxon>
        <taxon>Thermomonosporaceae</taxon>
        <taxon>Actinomadura</taxon>
    </lineage>
</organism>
<feature type="region of interest" description="Disordered" evidence="1">
    <location>
        <begin position="1"/>
        <end position="51"/>
    </location>
</feature>
<proteinExistence type="predicted"/>
<accession>A0ABX8QZ52</accession>
<dbReference type="RefSeq" id="WP_231329581.1">
    <property type="nucleotide sequence ID" value="NZ_CP059572.1"/>
</dbReference>
<gene>
    <name evidence="2" type="ORF">AGRA3207_005120</name>
</gene>
<dbReference type="Proteomes" id="UP001049518">
    <property type="component" value="Chromosome"/>
</dbReference>